<organism evidence="1 2">
    <name type="scientific">Microbacterium sorbitolivorans</name>
    <dbReference type="NCBI Taxonomy" id="1867410"/>
    <lineage>
        <taxon>Bacteria</taxon>
        <taxon>Bacillati</taxon>
        <taxon>Actinomycetota</taxon>
        <taxon>Actinomycetes</taxon>
        <taxon>Micrococcales</taxon>
        <taxon>Microbacteriaceae</taxon>
        <taxon>Microbacterium</taxon>
    </lineage>
</organism>
<dbReference type="EMBL" id="QORO01000003">
    <property type="protein sequence ID" value="RCK58661.1"/>
    <property type="molecule type" value="Genomic_DNA"/>
</dbReference>
<protein>
    <submittedName>
        <fullName evidence="1">Uncharacterized protein</fullName>
    </submittedName>
</protein>
<accession>A0A367Y0W0</accession>
<evidence type="ECO:0000313" key="1">
    <source>
        <dbReference type="EMBL" id="RCK58661.1"/>
    </source>
</evidence>
<dbReference type="AlphaFoldDB" id="A0A367Y0W0"/>
<keyword evidence="2" id="KW-1185">Reference proteome</keyword>
<proteinExistence type="predicted"/>
<sequence length="298" mass="30150">MNIGTPRPEPWLAAVFEGAGATLWWNVATGEAGGEVWDEARAGAWLALPDPRLRSDGAQVFARAAALASWREAWWPASYVRGIAPLDPRILAAERAVALAALDGVSDDDDAVSRAIAGLAEPAGDALEASETVRAAVAAGVLEAATTEALAAFADDYGAALAPAPAAQADFALAAAGNAPAAALAAGSDPLDPGSVPQGVVDPFARVEWRVTASMALEVTVAAAPVAGPAPTVELLAQVGPLEVPLFRADGVWSGRAGRAAVLLALGPDERRAHLSVPGFEPIPGVDAETLARIAGES</sequence>
<dbReference type="Proteomes" id="UP000253508">
    <property type="component" value="Unassembled WGS sequence"/>
</dbReference>
<reference evidence="1 2" key="1">
    <citation type="submission" date="2018-07" db="EMBL/GenBank/DDBJ databases">
        <title>Microbacterium endoborsara sp. nov., a novel actinobacterium isolated from Borszczowia aralocaspica.</title>
        <authorList>
            <person name="An D."/>
        </authorList>
    </citation>
    <scope>NUCLEOTIDE SEQUENCE [LARGE SCALE GENOMIC DNA]</scope>
    <source>
        <strain evidence="1 2">C1.15228</strain>
    </source>
</reference>
<name>A0A367Y0W0_9MICO</name>
<dbReference type="RefSeq" id="WP_114118263.1">
    <property type="nucleotide sequence ID" value="NZ_BMHU01000002.1"/>
</dbReference>
<comment type="caution">
    <text evidence="1">The sequence shown here is derived from an EMBL/GenBank/DDBJ whole genome shotgun (WGS) entry which is preliminary data.</text>
</comment>
<evidence type="ECO:0000313" key="2">
    <source>
        <dbReference type="Proteomes" id="UP000253508"/>
    </source>
</evidence>
<gene>
    <name evidence="1" type="ORF">DTO57_10935</name>
</gene>
<dbReference type="OrthoDB" id="5124265at2"/>